<feature type="compositionally biased region" description="Basic and acidic residues" evidence="1">
    <location>
        <begin position="113"/>
        <end position="122"/>
    </location>
</feature>
<dbReference type="AlphaFoldDB" id="A0A835MYF4"/>
<feature type="compositionally biased region" description="Basic and acidic residues" evidence="1">
    <location>
        <begin position="130"/>
        <end position="140"/>
    </location>
</feature>
<dbReference type="Proteomes" id="UP000657918">
    <property type="component" value="Chromosome 8"/>
</dbReference>
<protein>
    <submittedName>
        <fullName evidence="2">Uncharacterized protein</fullName>
    </submittedName>
</protein>
<keyword evidence="3" id="KW-1185">Reference proteome</keyword>
<evidence type="ECO:0000313" key="2">
    <source>
        <dbReference type="EMBL" id="KAF9678036.1"/>
    </source>
</evidence>
<dbReference type="EMBL" id="JADGMS010000008">
    <property type="protein sequence ID" value="KAF9678036.1"/>
    <property type="molecule type" value="Genomic_DNA"/>
</dbReference>
<gene>
    <name evidence="2" type="ORF">SADUNF_Sadunf08G0170100</name>
</gene>
<evidence type="ECO:0000256" key="1">
    <source>
        <dbReference type="SAM" id="MobiDB-lite"/>
    </source>
</evidence>
<name>A0A835MYF4_9ROSI</name>
<feature type="region of interest" description="Disordered" evidence="1">
    <location>
        <begin position="110"/>
        <end position="140"/>
    </location>
</feature>
<sequence>MKVTIDSPADQESDQEYSAINARDIRNEIMPYPAITREKSGRRLEYMQLSQEKNQDQDYSLHCDFAVKEFGALSYFWGVEVLRTNDAQESDQEYSAINARDIRNEIMPYPAITREKSGRRSEYMQLSQEKNQDQDYVDLR</sequence>
<proteinExistence type="predicted"/>
<reference evidence="2 3" key="1">
    <citation type="submission" date="2020-10" db="EMBL/GenBank/DDBJ databases">
        <title>Plant Genome Project.</title>
        <authorList>
            <person name="Zhang R.-G."/>
        </authorList>
    </citation>
    <scope>NUCLEOTIDE SEQUENCE [LARGE SCALE GENOMIC DNA]</scope>
    <source>
        <strain evidence="2">FAFU-HL-1</strain>
        <tissue evidence="2">Leaf</tissue>
    </source>
</reference>
<accession>A0A835MYF4</accession>
<comment type="caution">
    <text evidence="2">The sequence shown here is derived from an EMBL/GenBank/DDBJ whole genome shotgun (WGS) entry which is preliminary data.</text>
</comment>
<evidence type="ECO:0000313" key="3">
    <source>
        <dbReference type="Proteomes" id="UP000657918"/>
    </source>
</evidence>
<organism evidence="2 3">
    <name type="scientific">Salix dunnii</name>
    <dbReference type="NCBI Taxonomy" id="1413687"/>
    <lineage>
        <taxon>Eukaryota</taxon>
        <taxon>Viridiplantae</taxon>
        <taxon>Streptophyta</taxon>
        <taxon>Embryophyta</taxon>
        <taxon>Tracheophyta</taxon>
        <taxon>Spermatophyta</taxon>
        <taxon>Magnoliopsida</taxon>
        <taxon>eudicotyledons</taxon>
        <taxon>Gunneridae</taxon>
        <taxon>Pentapetalae</taxon>
        <taxon>rosids</taxon>
        <taxon>fabids</taxon>
        <taxon>Malpighiales</taxon>
        <taxon>Salicaceae</taxon>
        <taxon>Saliceae</taxon>
        <taxon>Salix</taxon>
    </lineage>
</organism>